<dbReference type="Proteomes" id="UP000070544">
    <property type="component" value="Unassembled WGS sequence"/>
</dbReference>
<accession>A0A139B099</accession>
<dbReference type="PROSITE" id="PS00028">
    <property type="entry name" value="ZINC_FINGER_C2H2_1"/>
    <property type="match status" value="1"/>
</dbReference>
<sequence length="135" mass="15109">MESPTSEGIHVPFLGSRLLAAANGSIGGKAFPCDASGCNKICESSNELRRHKKLHCEDFVCAPYKNPYRLVLRVRNVLKFPSKQPRTIRLQTSIRAVPSSLANCICFTPQGFLSFISRCTLDSEKPREYFITSRK</sequence>
<evidence type="ECO:0000313" key="4">
    <source>
        <dbReference type="Proteomes" id="UP000070544"/>
    </source>
</evidence>
<dbReference type="GO" id="GO:0008270">
    <property type="term" value="F:zinc ion binding"/>
    <property type="evidence" value="ECO:0007669"/>
    <property type="project" value="UniProtKB-KW"/>
</dbReference>
<protein>
    <recommendedName>
        <fullName evidence="2">C2H2-type domain-containing protein</fullName>
    </recommendedName>
</protein>
<proteinExistence type="predicted"/>
<keyword evidence="1" id="KW-0863">Zinc-finger</keyword>
<feature type="domain" description="C2H2-type" evidence="2">
    <location>
        <begin position="31"/>
        <end position="55"/>
    </location>
</feature>
<evidence type="ECO:0000256" key="1">
    <source>
        <dbReference type="PROSITE-ProRule" id="PRU00042"/>
    </source>
</evidence>
<dbReference type="AlphaFoldDB" id="A0A139B099"/>
<keyword evidence="1" id="KW-0479">Metal-binding</keyword>
<keyword evidence="4" id="KW-1185">Reference proteome</keyword>
<dbReference type="SMART" id="SM00355">
    <property type="entry name" value="ZnF_C2H2"/>
    <property type="match status" value="1"/>
</dbReference>
<dbReference type="PROSITE" id="PS50157">
    <property type="entry name" value="ZINC_FINGER_C2H2_2"/>
    <property type="match status" value="1"/>
</dbReference>
<reference evidence="3 4" key="1">
    <citation type="journal article" date="2015" name="Genome Biol. Evol.">
        <title>Phylogenomic analyses indicate that early fungi evolved digesting cell walls of algal ancestors of land plants.</title>
        <authorList>
            <person name="Chang Y."/>
            <person name="Wang S."/>
            <person name="Sekimoto S."/>
            <person name="Aerts A.L."/>
            <person name="Choi C."/>
            <person name="Clum A."/>
            <person name="LaButti K.M."/>
            <person name="Lindquist E.A."/>
            <person name="Yee Ngan C."/>
            <person name="Ohm R.A."/>
            <person name="Salamov A.A."/>
            <person name="Grigoriev I.V."/>
            <person name="Spatafora J.W."/>
            <person name="Berbee M.L."/>
        </authorList>
    </citation>
    <scope>NUCLEOTIDE SEQUENCE [LARGE SCALE GENOMIC DNA]</scope>
    <source>
        <strain evidence="3 4">JEL478</strain>
    </source>
</reference>
<evidence type="ECO:0000259" key="2">
    <source>
        <dbReference type="PROSITE" id="PS50157"/>
    </source>
</evidence>
<keyword evidence="1" id="KW-0862">Zinc</keyword>
<dbReference type="InterPro" id="IPR013087">
    <property type="entry name" value="Znf_C2H2_type"/>
</dbReference>
<name>A0A139B099_GONPJ</name>
<evidence type="ECO:0000313" key="3">
    <source>
        <dbReference type="EMBL" id="KXS22422.1"/>
    </source>
</evidence>
<dbReference type="EMBL" id="KQ965731">
    <property type="protein sequence ID" value="KXS22422.1"/>
    <property type="molecule type" value="Genomic_DNA"/>
</dbReference>
<gene>
    <name evidence="3" type="ORF">M427DRAFT_172140</name>
</gene>
<organism evidence="3 4">
    <name type="scientific">Gonapodya prolifera (strain JEL478)</name>
    <name type="common">Monoblepharis prolifera</name>
    <dbReference type="NCBI Taxonomy" id="1344416"/>
    <lineage>
        <taxon>Eukaryota</taxon>
        <taxon>Fungi</taxon>
        <taxon>Fungi incertae sedis</taxon>
        <taxon>Chytridiomycota</taxon>
        <taxon>Chytridiomycota incertae sedis</taxon>
        <taxon>Monoblepharidomycetes</taxon>
        <taxon>Monoblepharidales</taxon>
        <taxon>Gonapodyaceae</taxon>
        <taxon>Gonapodya</taxon>
    </lineage>
</organism>